<keyword evidence="4" id="KW-1185">Reference proteome</keyword>
<comment type="caution">
    <text evidence="3">The sequence shown here is derived from an EMBL/GenBank/DDBJ whole genome shotgun (WGS) entry which is preliminary data.</text>
</comment>
<dbReference type="SUPFAM" id="SSF56436">
    <property type="entry name" value="C-type lectin-like"/>
    <property type="match status" value="1"/>
</dbReference>
<protein>
    <submittedName>
        <fullName evidence="3">Putative C-type lectin domain family 20 member A isoform X1</fullName>
    </submittedName>
</protein>
<dbReference type="PROSITE" id="PS50041">
    <property type="entry name" value="C_TYPE_LECTIN_2"/>
    <property type="match status" value="1"/>
</dbReference>
<feature type="non-terminal residue" evidence="3">
    <location>
        <position position="1"/>
    </location>
</feature>
<dbReference type="InterPro" id="IPR016187">
    <property type="entry name" value="CTDL_fold"/>
</dbReference>
<accession>A0A8J4UB39</accession>
<dbReference type="Pfam" id="PF00059">
    <property type="entry name" value="Lectin_C"/>
    <property type="match status" value="1"/>
</dbReference>
<dbReference type="OrthoDB" id="6369810at2759"/>
<reference evidence="3" key="1">
    <citation type="submission" date="2020-07" db="EMBL/GenBank/DDBJ databases">
        <title>Clarias magur genome sequencing, assembly and annotation.</title>
        <authorList>
            <person name="Kushwaha B."/>
            <person name="Kumar R."/>
            <person name="Das P."/>
            <person name="Joshi C.G."/>
            <person name="Kumar D."/>
            <person name="Nagpure N.S."/>
            <person name="Pandey M."/>
            <person name="Agarwal S."/>
            <person name="Srivastava S."/>
            <person name="Singh M."/>
            <person name="Sahoo L."/>
            <person name="Jayasankar P."/>
            <person name="Meher P.K."/>
            <person name="Koringa P.G."/>
            <person name="Iquebal M.A."/>
            <person name="Das S.P."/>
            <person name="Bit A."/>
            <person name="Patnaik S."/>
            <person name="Patel N."/>
            <person name="Shah T.M."/>
            <person name="Hinsu A."/>
            <person name="Jena J.K."/>
        </authorList>
    </citation>
    <scope>NUCLEOTIDE SEQUENCE</scope>
    <source>
        <strain evidence="3">CIFAMagur01</strain>
        <tissue evidence="3">Testis</tissue>
    </source>
</reference>
<dbReference type="EMBL" id="QNUK01000458">
    <property type="protein sequence ID" value="KAF5893030.1"/>
    <property type="molecule type" value="Genomic_DNA"/>
</dbReference>
<dbReference type="SMART" id="SM00034">
    <property type="entry name" value="CLECT"/>
    <property type="match status" value="1"/>
</dbReference>
<evidence type="ECO:0000259" key="2">
    <source>
        <dbReference type="PROSITE" id="PS50041"/>
    </source>
</evidence>
<feature type="domain" description="C-type lectin" evidence="2">
    <location>
        <begin position="10"/>
        <end position="122"/>
    </location>
</feature>
<evidence type="ECO:0000313" key="4">
    <source>
        <dbReference type="Proteomes" id="UP000727407"/>
    </source>
</evidence>
<dbReference type="InterPro" id="IPR018378">
    <property type="entry name" value="C-type_lectin_CS"/>
</dbReference>
<organism evidence="3 4">
    <name type="scientific">Clarias magur</name>
    <name type="common">Asian catfish</name>
    <name type="synonym">Macropteronotus magur</name>
    <dbReference type="NCBI Taxonomy" id="1594786"/>
    <lineage>
        <taxon>Eukaryota</taxon>
        <taxon>Metazoa</taxon>
        <taxon>Chordata</taxon>
        <taxon>Craniata</taxon>
        <taxon>Vertebrata</taxon>
        <taxon>Euteleostomi</taxon>
        <taxon>Actinopterygii</taxon>
        <taxon>Neopterygii</taxon>
        <taxon>Teleostei</taxon>
        <taxon>Ostariophysi</taxon>
        <taxon>Siluriformes</taxon>
        <taxon>Clariidae</taxon>
        <taxon>Clarias</taxon>
    </lineage>
</organism>
<sequence length="123" mass="14120">VLSLVLSVPYRIHLIQQGKTWKDAHAYCRANHIDLATINSSVNMVELQNEAQKQNFSASAWIGLDTNINSWHWSFRNEMLGSFISWSTSQPDNWSGDERCVFTKNGEWSDAPCDTLLFFVCYD</sequence>
<dbReference type="PANTHER" id="PTHR45784">
    <property type="entry name" value="C-TYPE LECTIN DOMAIN FAMILY 20 MEMBER A-RELATED"/>
    <property type="match status" value="1"/>
</dbReference>
<proteinExistence type="predicted"/>
<keyword evidence="1" id="KW-1015">Disulfide bond</keyword>
<dbReference type="InterPro" id="IPR016186">
    <property type="entry name" value="C-type_lectin-like/link_sf"/>
</dbReference>
<dbReference type="PANTHER" id="PTHR45784:SF3">
    <property type="entry name" value="C-TYPE LECTIN DOMAIN FAMILY 4 MEMBER K-LIKE-RELATED"/>
    <property type="match status" value="1"/>
</dbReference>
<dbReference type="Gene3D" id="3.10.100.10">
    <property type="entry name" value="Mannose-Binding Protein A, subunit A"/>
    <property type="match status" value="1"/>
</dbReference>
<dbReference type="Proteomes" id="UP000727407">
    <property type="component" value="Unassembled WGS sequence"/>
</dbReference>
<dbReference type="PROSITE" id="PS00615">
    <property type="entry name" value="C_TYPE_LECTIN_1"/>
    <property type="match status" value="1"/>
</dbReference>
<gene>
    <name evidence="3" type="ORF">DAT39_017258</name>
</gene>
<evidence type="ECO:0000313" key="3">
    <source>
        <dbReference type="EMBL" id="KAF5893030.1"/>
    </source>
</evidence>
<evidence type="ECO:0000256" key="1">
    <source>
        <dbReference type="ARBA" id="ARBA00023157"/>
    </source>
</evidence>
<feature type="non-terminal residue" evidence="3">
    <location>
        <position position="123"/>
    </location>
</feature>
<name>A0A8J4UB39_CLAMG</name>
<dbReference type="AlphaFoldDB" id="A0A8J4UB39"/>
<dbReference type="InterPro" id="IPR001304">
    <property type="entry name" value="C-type_lectin-like"/>
</dbReference>